<dbReference type="OrthoDB" id="304622at2759"/>
<evidence type="ECO:0000313" key="3">
    <source>
        <dbReference type="EMBL" id="VDM67736.1"/>
    </source>
</evidence>
<accession>A0A3P7IDZ0</accession>
<feature type="region of interest" description="Disordered" evidence="1">
    <location>
        <begin position="34"/>
        <end position="53"/>
    </location>
</feature>
<dbReference type="AlphaFoldDB" id="A0A3P7IDZ0"/>
<organism evidence="3 4">
    <name type="scientific">Strongylus vulgaris</name>
    <name type="common">Blood worm</name>
    <dbReference type="NCBI Taxonomy" id="40348"/>
    <lineage>
        <taxon>Eukaryota</taxon>
        <taxon>Metazoa</taxon>
        <taxon>Ecdysozoa</taxon>
        <taxon>Nematoda</taxon>
        <taxon>Chromadorea</taxon>
        <taxon>Rhabditida</taxon>
        <taxon>Rhabditina</taxon>
        <taxon>Rhabditomorpha</taxon>
        <taxon>Strongyloidea</taxon>
        <taxon>Strongylidae</taxon>
        <taxon>Strongylus</taxon>
    </lineage>
</organism>
<evidence type="ECO:0000256" key="1">
    <source>
        <dbReference type="SAM" id="MobiDB-lite"/>
    </source>
</evidence>
<feature type="domain" description="KATNIP" evidence="2">
    <location>
        <begin position="62"/>
        <end position="186"/>
    </location>
</feature>
<protein>
    <recommendedName>
        <fullName evidence="2">KATNIP domain-containing protein</fullName>
    </recommendedName>
</protein>
<keyword evidence="4" id="KW-1185">Reference proteome</keyword>
<dbReference type="InterPro" id="IPR026704">
    <property type="entry name" value="KATNIP"/>
</dbReference>
<proteinExistence type="predicted"/>
<dbReference type="PANTHER" id="PTHR21534:SF0">
    <property type="entry name" value="KATANIN-INTERACTING PROTEIN"/>
    <property type="match status" value="1"/>
</dbReference>
<evidence type="ECO:0000259" key="2">
    <source>
        <dbReference type="Pfam" id="PF14652"/>
    </source>
</evidence>
<evidence type="ECO:0000313" key="4">
    <source>
        <dbReference type="Proteomes" id="UP000270094"/>
    </source>
</evidence>
<dbReference type="InterPro" id="IPR027859">
    <property type="entry name" value="KATNIP_dom"/>
</dbReference>
<dbReference type="Pfam" id="PF14652">
    <property type="entry name" value="DUF4457"/>
    <property type="match status" value="1"/>
</dbReference>
<sequence length="193" mass="21170">MVSSPSTVDMAALTELALGLTPQRPITREKATLLAPEESAVSTTPPELDDDDRPGKVKMLHLELCENWGSPDVIGLAGLELLGHKSKVIDPATFTITSSSQSDPQKLLNGKNLTRSAEDMWLIPFDPKQHPTITINFHKPTTLTGISFWNYNSSPEMSYAGVRLFHIFINSRLAASNVLLRKAPGEFCSRLLS</sequence>
<reference evidence="3 4" key="1">
    <citation type="submission" date="2018-11" db="EMBL/GenBank/DDBJ databases">
        <authorList>
            <consortium name="Pathogen Informatics"/>
        </authorList>
    </citation>
    <scope>NUCLEOTIDE SEQUENCE [LARGE SCALE GENOMIC DNA]</scope>
</reference>
<dbReference type="PANTHER" id="PTHR21534">
    <property type="entry name" value="KATANIN-INTERACTING PROTEIN"/>
    <property type="match status" value="1"/>
</dbReference>
<name>A0A3P7IDZ0_STRVU</name>
<gene>
    <name evidence="3" type="ORF">SVUK_LOCUS2734</name>
</gene>
<dbReference type="EMBL" id="UYYB01006349">
    <property type="protein sequence ID" value="VDM67736.1"/>
    <property type="molecule type" value="Genomic_DNA"/>
</dbReference>
<dbReference type="Proteomes" id="UP000270094">
    <property type="component" value="Unassembled WGS sequence"/>
</dbReference>